<accession>A0A1I4W1D1</accession>
<keyword evidence="3" id="KW-1185">Reference proteome</keyword>
<dbReference type="InterPro" id="IPR024884">
    <property type="entry name" value="NAPE-PLD"/>
</dbReference>
<dbReference type="GO" id="GO:0008270">
    <property type="term" value="F:zinc ion binding"/>
    <property type="evidence" value="ECO:0007669"/>
    <property type="project" value="InterPro"/>
</dbReference>
<organism evidence="2 3">
    <name type="scientific">Paenimyroides ummariense</name>
    <dbReference type="NCBI Taxonomy" id="913024"/>
    <lineage>
        <taxon>Bacteria</taxon>
        <taxon>Pseudomonadati</taxon>
        <taxon>Bacteroidota</taxon>
        <taxon>Flavobacteriia</taxon>
        <taxon>Flavobacteriales</taxon>
        <taxon>Flavobacteriaceae</taxon>
        <taxon>Paenimyroides</taxon>
    </lineage>
</organism>
<proteinExistence type="predicted"/>
<dbReference type="Pfam" id="PF12706">
    <property type="entry name" value="Lactamase_B_2"/>
    <property type="match status" value="1"/>
</dbReference>
<dbReference type="GO" id="GO:0070290">
    <property type="term" value="F:N-acylphosphatidylethanolamine-specific phospholipase D activity"/>
    <property type="evidence" value="ECO:0007669"/>
    <property type="project" value="InterPro"/>
</dbReference>
<dbReference type="OrthoDB" id="9805728at2"/>
<dbReference type="RefSeq" id="WP_091518039.1">
    <property type="nucleotide sequence ID" value="NZ_FOVI01000001.1"/>
</dbReference>
<feature type="domain" description="Metallo-beta-lactamase" evidence="1">
    <location>
        <begin position="117"/>
        <end position="310"/>
    </location>
</feature>
<dbReference type="EMBL" id="FOVI01000001">
    <property type="protein sequence ID" value="SFN07240.1"/>
    <property type="molecule type" value="Genomic_DNA"/>
</dbReference>
<protein>
    <submittedName>
        <fullName evidence="2">L-ascorbate metabolism protein UlaG, beta-lactamase superfamily</fullName>
    </submittedName>
</protein>
<sequence length="366" mass="41949">MTTILIVIGVLIAGTLIFLQHPLFGKEPSGERLERIKKSKHYKDGQFHNLSNTPALSEDTNYYSVMKELLFSKIEHTKPTDSIPCVNTNLLEKTIEEDFMVWFGHSSYYMKIDGQSFLIDPVLSKNASPLYGTNTAFAGADLFTCEALPKIDVLVLTHDHYDHLDYSSFKNIKDKVSKIICPLGVGEHLEYWGFPKENITELDWYEDASATDSIKITATPARHFSGRSFKRNTTLWASYVLQTKNLKLYLGGDSGYDTHFKEIGTKYGPFDLAILENGQYDKKWKYIHMMPEEVVQASNDLQAKRFFPVHSSKFKLANHPWKEPLERVSIASTKQTASQLITPKIGEVIYLNQQDQVFEKWWEQVN</sequence>
<dbReference type="SUPFAM" id="SSF56281">
    <property type="entry name" value="Metallo-hydrolase/oxidoreductase"/>
    <property type="match status" value="1"/>
</dbReference>
<evidence type="ECO:0000259" key="1">
    <source>
        <dbReference type="Pfam" id="PF12706"/>
    </source>
</evidence>
<dbReference type="InterPro" id="IPR001279">
    <property type="entry name" value="Metallo-B-lactamas"/>
</dbReference>
<dbReference type="GO" id="GO:0005737">
    <property type="term" value="C:cytoplasm"/>
    <property type="evidence" value="ECO:0007669"/>
    <property type="project" value="TreeGrafter"/>
</dbReference>
<evidence type="ECO:0000313" key="3">
    <source>
        <dbReference type="Proteomes" id="UP000199036"/>
    </source>
</evidence>
<dbReference type="PANTHER" id="PTHR15032">
    <property type="entry name" value="N-ACYL-PHOSPHATIDYLETHANOLAMINE-HYDROLYZING PHOSPHOLIPASE D"/>
    <property type="match status" value="1"/>
</dbReference>
<dbReference type="PANTHER" id="PTHR15032:SF4">
    <property type="entry name" value="N-ACYL-PHOSPHATIDYLETHANOLAMINE-HYDROLYZING PHOSPHOLIPASE D"/>
    <property type="match status" value="1"/>
</dbReference>
<dbReference type="InterPro" id="IPR036866">
    <property type="entry name" value="RibonucZ/Hydroxyglut_hydro"/>
</dbReference>
<gene>
    <name evidence="2" type="ORF">SAMN05421741_1018</name>
</gene>
<dbReference type="Proteomes" id="UP000199036">
    <property type="component" value="Unassembled WGS sequence"/>
</dbReference>
<evidence type="ECO:0000313" key="2">
    <source>
        <dbReference type="EMBL" id="SFN07240.1"/>
    </source>
</evidence>
<dbReference type="PIRSF" id="PIRSF038896">
    <property type="entry name" value="NAPE-PLD"/>
    <property type="match status" value="1"/>
</dbReference>
<dbReference type="STRING" id="913024.SAMN05421741_1018"/>
<dbReference type="AlphaFoldDB" id="A0A1I4W1D1"/>
<name>A0A1I4W1D1_9FLAO</name>
<dbReference type="Gene3D" id="3.60.15.10">
    <property type="entry name" value="Ribonuclease Z/Hydroxyacylglutathione hydrolase-like"/>
    <property type="match status" value="1"/>
</dbReference>
<reference evidence="3" key="1">
    <citation type="submission" date="2016-10" db="EMBL/GenBank/DDBJ databases">
        <authorList>
            <person name="Varghese N."/>
            <person name="Submissions S."/>
        </authorList>
    </citation>
    <scope>NUCLEOTIDE SEQUENCE [LARGE SCALE GENOMIC DNA]</scope>
    <source>
        <strain evidence="3">DS-12</strain>
    </source>
</reference>